<dbReference type="InterPro" id="IPR000209">
    <property type="entry name" value="Peptidase_S8/S53_dom"/>
</dbReference>
<feature type="domain" description="Secretion system C-terminal sorting" evidence="9">
    <location>
        <begin position="573"/>
        <end position="644"/>
    </location>
</feature>
<keyword evidence="2" id="KW-0645">Protease</keyword>
<dbReference type="SUPFAM" id="SSF49785">
    <property type="entry name" value="Galactose-binding domain-like"/>
    <property type="match status" value="1"/>
</dbReference>
<dbReference type="SUPFAM" id="SSF52743">
    <property type="entry name" value="Subtilisin-like"/>
    <property type="match status" value="1"/>
</dbReference>
<dbReference type="NCBIfam" id="TIGR04183">
    <property type="entry name" value="Por_Secre_tail"/>
    <property type="match status" value="1"/>
</dbReference>
<dbReference type="OrthoDB" id="9792152at2"/>
<evidence type="ECO:0000256" key="1">
    <source>
        <dbReference type="ARBA" id="ARBA00011073"/>
    </source>
</evidence>
<evidence type="ECO:0000259" key="8">
    <source>
        <dbReference type="Pfam" id="PF00082"/>
    </source>
</evidence>
<dbReference type="InterPro" id="IPR036852">
    <property type="entry name" value="Peptidase_S8/S53_dom_sf"/>
</dbReference>
<evidence type="ECO:0000256" key="4">
    <source>
        <dbReference type="ARBA" id="ARBA00022801"/>
    </source>
</evidence>
<evidence type="ECO:0000256" key="6">
    <source>
        <dbReference type="PROSITE-ProRule" id="PRU01240"/>
    </source>
</evidence>
<organism evidence="10 11">
    <name type="scientific">Flavobacterium rakeshii</name>
    <dbReference type="NCBI Taxonomy" id="1038845"/>
    <lineage>
        <taxon>Bacteria</taxon>
        <taxon>Pseudomonadati</taxon>
        <taxon>Bacteroidota</taxon>
        <taxon>Flavobacteriia</taxon>
        <taxon>Flavobacteriales</taxon>
        <taxon>Flavobacteriaceae</taxon>
        <taxon>Flavobacterium</taxon>
    </lineage>
</organism>
<proteinExistence type="inferred from homology"/>
<evidence type="ECO:0000256" key="5">
    <source>
        <dbReference type="ARBA" id="ARBA00022825"/>
    </source>
</evidence>
<dbReference type="Pfam" id="PF18962">
    <property type="entry name" value="Por_Secre_tail"/>
    <property type="match status" value="1"/>
</dbReference>
<name>A0A6N8H7V4_9FLAO</name>
<dbReference type="EMBL" id="WOWP01000005">
    <property type="protein sequence ID" value="MUV02362.1"/>
    <property type="molecule type" value="Genomic_DNA"/>
</dbReference>
<dbReference type="PROSITE" id="PS51892">
    <property type="entry name" value="SUBTILASE"/>
    <property type="match status" value="1"/>
</dbReference>
<evidence type="ECO:0000256" key="7">
    <source>
        <dbReference type="SAM" id="SignalP"/>
    </source>
</evidence>
<dbReference type="PANTHER" id="PTHR43399">
    <property type="entry name" value="SUBTILISIN-RELATED"/>
    <property type="match status" value="1"/>
</dbReference>
<keyword evidence="4" id="KW-0378">Hydrolase</keyword>
<dbReference type="Gene3D" id="2.60.120.380">
    <property type="match status" value="1"/>
</dbReference>
<protein>
    <submittedName>
        <fullName evidence="10">S8 family serine peptidase</fullName>
    </submittedName>
</protein>
<dbReference type="InterPro" id="IPR008979">
    <property type="entry name" value="Galactose-bd-like_sf"/>
</dbReference>
<dbReference type="PRINTS" id="PR00723">
    <property type="entry name" value="SUBTILISIN"/>
</dbReference>
<dbReference type="GO" id="GO:0004252">
    <property type="term" value="F:serine-type endopeptidase activity"/>
    <property type="evidence" value="ECO:0007669"/>
    <property type="project" value="InterPro"/>
</dbReference>
<dbReference type="Gene3D" id="3.40.50.200">
    <property type="entry name" value="Peptidase S8/S53 domain"/>
    <property type="match status" value="1"/>
</dbReference>
<evidence type="ECO:0000256" key="2">
    <source>
        <dbReference type="ARBA" id="ARBA00022670"/>
    </source>
</evidence>
<gene>
    <name evidence="10" type="ORF">GN157_01465</name>
</gene>
<comment type="similarity">
    <text evidence="1 6">Belongs to the peptidase S8 family.</text>
</comment>
<feature type="domain" description="Peptidase S8/S53" evidence="8">
    <location>
        <begin position="149"/>
        <end position="411"/>
    </location>
</feature>
<dbReference type="RefSeq" id="WP_157481355.1">
    <property type="nucleotide sequence ID" value="NZ_WOWP01000005.1"/>
</dbReference>
<feature type="signal peptide" evidence="7">
    <location>
        <begin position="1"/>
        <end position="24"/>
    </location>
</feature>
<comment type="caution">
    <text evidence="10">The sequence shown here is derived from an EMBL/GenBank/DDBJ whole genome shotgun (WGS) entry which is preliminary data.</text>
</comment>
<dbReference type="CDD" id="cd04842">
    <property type="entry name" value="Peptidases_S8_Kp43_protease"/>
    <property type="match status" value="1"/>
</dbReference>
<evidence type="ECO:0000256" key="3">
    <source>
        <dbReference type="ARBA" id="ARBA00022729"/>
    </source>
</evidence>
<dbReference type="InterPro" id="IPR051048">
    <property type="entry name" value="Peptidase_S8/S53_subtilisin"/>
</dbReference>
<reference evidence="10 11" key="1">
    <citation type="submission" date="2019-12" db="EMBL/GenBank/DDBJ databases">
        <authorList>
            <person name="Sun J.-Q."/>
        </authorList>
    </citation>
    <scope>NUCLEOTIDE SEQUENCE [LARGE SCALE GENOMIC DNA]</scope>
    <source>
        <strain evidence="10 11">JCM 17928</strain>
    </source>
</reference>
<keyword evidence="5" id="KW-0720">Serine protease</keyword>
<dbReference type="InterPro" id="IPR023828">
    <property type="entry name" value="Peptidase_S8_Ser-AS"/>
</dbReference>
<evidence type="ECO:0000313" key="11">
    <source>
        <dbReference type="Proteomes" id="UP000433945"/>
    </source>
</evidence>
<feature type="chain" id="PRO_5027019113" evidence="7">
    <location>
        <begin position="25"/>
        <end position="645"/>
    </location>
</feature>
<dbReference type="PANTHER" id="PTHR43399:SF4">
    <property type="entry name" value="CELL WALL-ASSOCIATED PROTEASE"/>
    <property type="match status" value="1"/>
</dbReference>
<dbReference type="InterPro" id="IPR034058">
    <property type="entry name" value="TagA/B/C/D_pept_dom"/>
</dbReference>
<dbReference type="PROSITE" id="PS00138">
    <property type="entry name" value="SUBTILASE_SER"/>
    <property type="match status" value="1"/>
</dbReference>
<dbReference type="GO" id="GO:0006508">
    <property type="term" value="P:proteolysis"/>
    <property type="evidence" value="ECO:0007669"/>
    <property type="project" value="UniProtKB-KW"/>
</dbReference>
<dbReference type="Proteomes" id="UP000433945">
    <property type="component" value="Unassembled WGS sequence"/>
</dbReference>
<evidence type="ECO:0000313" key="10">
    <source>
        <dbReference type="EMBL" id="MUV02362.1"/>
    </source>
</evidence>
<accession>A0A6N8H7V4</accession>
<evidence type="ECO:0000259" key="9">
    <source>
        <dbReference type="Pfam" id="PF18962"/>
    </source>
</evidence>
<keyword evidence="3 7" id="KW-0732">Signal</keyword>
<comment type="caution">
    <text evidence="6">Lacks conserved residue(s) required for the propagation of feature annotation.</text>
</comment>
<keyword evidence="11" id="KW-1185">Reference proteome</keyword>
<dbReference type="AlphaFoldDB" id="A0A6N8H7V4"/>
<dbReference type="InterPro" id="IPR026444">
    <property type="entry name" value="Secre_tail"/>
</dbReference>
<dbReference type="InterPro" id="IPR015500">
    <property type="entry name" value="Peptidase_S8_subtilisin-rel"/>
</dbReference>
<sequence>MKKNTVSAFLLLAMGLAAGFNASAQVTPEQKAKILSHYNLEEGNKLAKALKKEASENYEKALQMAEQNGWPLKLKSEEGVSYLTGVTETGFPVYKGNYNNDGPKSSAATAMVTHLWPGGDLGVDLDGEGMIIGMWELSGCLNTHQDLIGRVESMDGVGFTAGDSDSFGNSAHATHVAGTLIGSGDGDIAARGMAYNAELKAYNIVQDAGEALDASMDYGLLISNHSYGVYYENASDLMKGGYTNDAKTWDDVHYFSAYYQAVMAAGNDGSQGNSFLLTADKNAKNPIIVASITGAKDDMLERAASDFSLSSFSSKGPTDDLRIKPDIAMKGSDVYSTWPVLQGGNYVGDYKYENGTSMASPGVAGTLALLQQYYYSVNDEFMRAATLKALMINSADEAGSAPGPDFRFGWGVINAKTAVDVIDGVGVSSIIEENVLGQGETYTKQVTVTGAETLKVTVVWTDPAGPVQTSTQDDTHRLVNDIDVRVTEPGNIFPYFPWRMSESVTVGVSQGDNDRDNVEFVEVEPQSAGVYTITVTHKPNTQLSGGEQAYSLIVRGITNALNVNDNEFNKVTIYPNPATDVINIDMGSLGQPTKGSVVMYDLQGRIVRQFDSVVNTVNVSSLNAGMYILNINYDGYTEVKKVIVK</sequence>
<dbReference type="Pfam" id="PF00082">
    <property type="entry name" value="Peptidase_S8"/>
    <property type="match status" value="1"/>
</dbReference>